<reference evidence="1 2" key="1">
    <citation type="submission" date="2016-06" db="EMBL/GenBank/DDBJ databases">
        <authorList>
            <consortium name="Pathogen Informatics"/>
        </authorList>
    </citation>
    <scope>NUCLEOTIDE SEQUENCE [LARGE SCALE GENOMIC DNA]</scope>
</reference>
<accession>A0A1D3RIJ2</accession>
<dbReference type="RefSeq" id="XP_028862010.1">
    <property type="nucleotide sequence ID" value="XM_029005419.1"/>
</dbReference>
<dbReference type="PANTHER" id="PTHR16216">
    <property type="entry name" value="DYNEIN ASSEMBLY FACTOR 5, AXONEMAL"/>
    <property type="match status" value="1"/>
</dbReference>
<dbReference type="InterPro" id="IPR052623">
    <property type="entry name" value="DAAF5"/>
</dbReference>
<gene>
    <name evidence="1" type="primary">PmUG01_10023500</name>
    <name evidence="1" type="ORF">PMUG01_10023500</name>
</gene>
<evidence type="ECO:0000313" key="1">
    <source>
        <dbReference type="EMBL" id="SCN44766.1"/>
    </source>
</evidence>
<keyword evidence="2" id="KW-1185">Reference proteome</keyword>
<protein>
    <submittedName>
        <fullName evidence="1">Uncharacterized protein</fullName>
    </submittedName>
</protein>
<dbReference type="OrthoDB" id="413572at2759"/>
<name>A0A1D3RIJ2_PLAMA</name>
<evidence type="ECO:0000313" key="2">
    <source>
        <dbReference type="Proteomes" id="UP000219813"/>
    </source>
</evidence>
<dbReference type="KEGG" id="pmal:PMUG01_10023500"/>
<dbReference type="EMBL" id="LT594631">
    <property type="protein sequence ID" value="SCN44766.1"/>
    <property type="molecule type" value="Genomic_DNA"/>
</dbReference>
<proteinExistence type="predicted"/>
<organism evidence="1 2">
    <name type="scientific">Plasmodium malariae</name>
    <dbReference type="NCBI Taxonomy" id="5858"/>
    <lineage>
        <taxon>Eukaryota</taxon>
        <taxon>Sar</taxon>
        <taxon>Alveolata</taxon>
        <taxon>Apicomplexa</taxon>
        <taxon>Aconoidasida</taxon>
        <taxon>Haemosporida</taxon>
        <taxon>Plasmodiidae</taxon>
        <taxon>Plasmodium</taxon>
        <taxon>Plasmodium (Plasmodium)</taxon>
    </lineage>
</organism>
<dbReference type="PANTHER" id="PTHR16216:SF2">
    <property type="entry name" value="DYNEIN AXONEMAL ASSEMBLY FACTOR 5"/>
    <property type="match status" value="1"/>
</dbReference>
<dbReference type="VEuPathDB" id="PlasmoDB:PmUG01_10023500"/>
<dbReference type="GeneID" id="39869235"/>
<dbReference type="OMA" id="CEINCLM"/>
<sequence length="1516" mass="181198">MIKYTLNSVIEKRENKNRKQYDSVIAETLKYYKNYSALNGKDYNHIAQDTAEGETKDKLKEKFKEEKGSNIKCKDINDNAAFSFYEENEKSVFFKFDPSIPKELLKDKIIAKLKHYINEYVYEVKEEKYNEILSCRDKKNLLKKYIQELKRNNFIILENLFFFFIISSDYNEYALGKIFHSLLLVFNKKEEKDVLLVMYMFLILLNENNINKCFTHIIDCLINILNADECTLPIDEKDENARLFDHKPMILKTHSLNEYARYFLFLYFYFLTLIISDQQFTNHADKVVRVCLIGLFDSCCSINYLMMNLIEVIIRRVEEHYINYHYIISTCLLKCLCNKYSKIKIKCLDTLAKLIVNTNINSNSNSNSTNYRIIEMLIGYKDPNIVPIKSFYDNNYVNINYLCILFNDKNVKVKFHFYSFLFILLYEFNESNDFITFLLPYLFSACFDNYKIFRVVAFLYIQLLSRKKNYDFHKNMKDQITYEFNPEWSYKTSFTLPLPLTEYYFVRSCSYHNSFLIKQNMYKFNIYIPYDNNGSIFTGEKHTNGGEKRKIINEQQTYNTQNGNIESNIAPYSNFSSNKISKEYYEKNEKECNNKYYQGLLHNFISSNVYISKILKDNKIKTIDITSNEMNKECKQLSFTLLNVYFKYMYKKKDEPWSKLESLEISKIILLIFYFIEDNVTEHIPSFISYLLHSFENKLDEEQWCIHMNSLYLIGSYVDPSYYFFFLENYLKNVIDEKQKHITLTCLYIMNTVCTGTIETYKDIKQRGLTQSSIKDSFISVVKKIINLFFSILNEEEYLEKYILVLQIIHTIFSSECVYLKLDDKYITKLIILLYIIFNKIKNVRDNLAKTEDKICINKNCYILAKAFDLHFYIERIKGLKSFEGLDLSKESINIKISSEMIYEVFKLSDDNMDQHKIILELLSDDMLYNTNCIYFLIQYIIKRQTFFYDKRFCLFLCNVIIKILNLNQNEDNLMKILIYNQDLELNDIHQETIGKNRNKVRHAFLEHVSTIFILFIFKNINIYEDFNNTIETCKMILYILMELKKAHSFLFFIKHTSLLNKLYDIIECREIKSIYFCKYISRDIYLDYEKYINNDGDFRYLDNINIKKKIEIRNRVNYEVNVLFYFISTCIYLIYYKSLWCFSILVKEQNEMQEKKEIHCLFNYLFGNSRKRLLNVFKINEKCNYSCSNKYKITATEMLKDKNFLELFSLRNKIINANDYNQLILNIHGYFKHSFTLLKNGNLFLLNPIILNYFYEINKENYLETSIYDTRSNCNNFKENKNIDEQATNKVDEKKDIVKNMEEFLNSDEMNDIICVKYDHTNIHEYLKKHDLVLYILQHDIYHIPFRILETKSLIILLYSSLLFFADKFCTINVDKISNSSFLTTTSVGLSHLFFLSQQNINSDQMIALFNFFILLYLENEDILKGGLIKKKEFKNLEQHNNFDKGIVCTIVSNIIVSYENNIMVKEPLCECLNFLLSVLCNKYSDVLTNLKDLYTRTHHVKRLEVCNHIINTFL</sequence>
<dbReference type="Proteomes" id="UP000219813">
    <property type="component" value="Chromosome 10"/>
</dbReference>